<comment type="caution">
    <text evidence="1">The sequence shown here is derived from an EMBL/GenBank/DDBJ whole genome shotgun (WGS) entry which is preliminary data.</text>
</comment>
<accession>A0A9N9GN59</accession>
<dbReference type="Proteomes" id="UP000789572">
    <property type="component" value="Unassembled WGS sequence"/>
</dbReference>
<evidence type="ECO:0000313" key="1">
    <source>
        <dbReference type="EMBL" id="CAG8613836.1"/>
    </source>
</evidence>
<proteinExistence type="predicted"/>
<sequence>VSSSSSSLRLNSVLMDQLKTTLRQFDLSDPDGEVGLTGVSYKPTNIIAM</sequence>
<protein>
    <submittedName>
        <fullName evidence="1">4173_t:CDS:1</fullName>
    </submittedName>
</protein>
<reference evidence="1" key="1">
    <citation type="submission" date="2021-06" db="EMBL/GenBank/DDBJ databases">
        <authorList>
            <person name="Kallberg Y."/>
            <person name="Tangrot J."/>
            <person name="Rosling A."/>
        </authorList>
    </citation>
    <scope>NUCLEOTIDE SEQUENCE</scope>
    <source>
        <strain evidence="1">IA702</strain>
    </source>
</reference>
<organism evidence="1 2">
    <name type="scientific">Paraglomus occultum</name>
    <dbReference type="NCBI Taxonomy" id="144539"/>
    <lineage>
        <taxon>Eukaryota</taxon>
        <taxon>Fungi</taxon>
        <taxon>Fungi incertae sedis</taxon>
        <taxon>Mucoromycota</taxon>
        <taxon>Glomeromycotina</taxon>
        <taxon>Glomeromycetes</taxon>
        <taxon>Paraglomerales</taxon>
        <taxon>Paraglomeraceae</taxon>
        <taxon>Paraglomus</taxon>
    </lineage>
</organism>
<gene>
    <name evidence="1" type="ORF">POCULU_LOCUS8082</name>
</gene>
<evidence type="ECO:0000313" key="2">
    <source>
        <dbReference type="Proteomes" id="UP000789572"/>
    </source>
</evidence>
<dbReference type="AlphaFoldDB" id="A0A9N9GN59"/>
<keyword evidence="2" id="KW-1185">Reference proteome</keyword>
<feature type="non-terminal residue" evidence="1">
    <location>
        <position position="1"/>
    </location>
</feature>
<dbReference type="EMBL" id="CAJVPJ010002134">
    <property type="protein sequence ID" value="CAG8613836.1"/>
    <property type="molecule type" value="Genomic_DNA"/>
</dbReference>
<name>A0A9N9GN59_9GLOM</name>